<dbReference type="InterPro" id="IPR008258">
    <property type="entry name" value="Transglycosylase_SLT_dom_1"/>
</dbReference>
<dbReference type="AlphaFoldDB" id="A0AAD5VBX3"/>
<name>A0AAD5VBX3_9APHY</name>
<gene>
    <name evidence="4" type="ORF">NLI96_g1485</name>
</gene>
<dbReference type="EMBL" id="JANAWD010000029">
    <property type="protein sequence ID" value="KAJ3490363.1"/>
    <property type="molecule type" value="Genomic_DNA"/>
</dbReference>
<protein>
    <recommendedName>
        <fullName evidence="3">Transglycosylase SLT domain-containing protein</fullName>
    </recommendedName>
</protein>
<reference evidence="4" key="1">
    <citation type="submission" date="2022-07" db="EMBL/GenBank/DDBJ databases">
        <title>Genome Sequence of Physisporinus lineatus.</title>
        <authorList>
            <person name="Buettner E."/>
        </authorList>
    </citation>
    <scope>NUCLEOTIDE SEQUENCE</scope>
    <source>
        <strain evidence="4">VT162</strain>
    </source>
</reference>
<feature type="chain" id="PRO_5042156200" description="Transglycosylase SLT domain-containing protein" evidence="2">
    <location>
        <begin position="20"/>
        <end position="356"/>
    </location>
</feature>
<evidence type="ECO:0000313" key="4">
    <source>
        <dbReference type="EMBL" id="KAJ3490363.1"/>
    </source>
</evidence>
<keyword evidence="2" id="KW-0732">Signal</keyword>
<proteinExistence type="predicted"/>
<dbReference type="InterPro" id="IPR023346">
    <property type="entry name" value="Lysozyme-like_dom_sf"/>
</dbReference>
<dbReference type="Pfam" id="PF01464">
    <property type="entry name" value="SLT"/>
    <property type="match status" value="1"/>
</dbReference>
<keyword evidence="5" id="KW-1185">Reference proteome</keyword>
<sequence length="356" mass="37793">MKLVAPFALLMAVVGLAEASSLYGGFSDLQGRHNKIARQHQPLEGRSDPVVVARRSNSKKKRCSVKAKVCESTFRLLGGIDIQTSGQASASVGIQNVQDTPETPTPSPSKTKDSDTPKTTKAAEPASTPKSSSSSGGLIQVTSSVCGGNRATKDITDVSGPNGHIDWLNCGIDGDGWQPPPIHAKDVIAQDLGSALDKASSPFHACKSFIGKFQQYADEFGIPAILVASIAMQESSCNPSTVGGGGEQGLMQITKDKCGGAPGGNCKDVDFNIRTGVKYFANTLDANNGNLLVTLGMYNGWRRDLTIGDATRAAHSSCCRCQNNLDYLHQTLNGWMQNVDPYARNMGKYHNLDVCN</sequence>
<evidence type="ECO:0000256" key="2">
    <source>
        <dbReference type="SAM" id="SignalP"/>
    </source>
</evidence>
<evidence type="ECO:0000259" key="3">
    <source>
        <dbReference type="Pfam" id="PF01464"/>
    </source>
</evidence>
<dbReference type="Gene3D" id="1.10.530.10">
    <property type="match status" value="1"/>
</dbReference>
<evidence type="ECO:0000256" key="1">
    <source>
        <dbReference type="SAM" id="MobiDB-lite"/>
    </source>
</evidence>
<evidence type="ECO:0000313" key="5">
    <source>
        <dbReference type="Proteomes" id="UP001212997"/>
    </source>
</evidence>
<dbReference type="Proteomes" id="UP001212997">
    <property type="component" value="Unassembled WGS sequence"/>
</dbReference>
<organism evidence="4 5">
    <name type="scientific">Meripilus lineatus</name>
    <dbReference type="NCBI Taxonomy" id="2056292"/>
    <lineage>
        <taxon>Eukaryota</taxon>
        <taxon>Fungi</taxon>
        <taxon>Dikarya</taxon>
        <taxon>Basidiomycota</taxon>
        <taxon>Agaricomycotina</taxon>
        <taxon>Agaricomycetes</taxon>
        <taxon>Polyporales</taxon>
        <taxon>Meripilaceae</taxon>
        <taxon>Meripilus</taxon>
    </lineage>
</organism>
<feature type="domain" description="Transglycosylase SLT" evidence="3">
    <location>
        <begin position="213"/>
        <end position="300"/>
    </location>
</feature>
<comment type="caution">
    <text evidence="4">The sequence shown here is derived from an EMBL/GenBank/DDBJ whole genome shotgun (WGS) entry which is preliminary data.</text>
</comment>
<accession>A0AAD5VBX3</accession>
<dbReference type="SUPFAM" id="SSF53955">
    <property type="entry name" value="Lysozyme-like"/>
    <property type="match status" value="1"/>
</dbReference>
<feature type="signal peptide" evidence="2">
    <location>
        <begin position="1"/>
        <end position="19"/>
    </location>
</feature>
<feature type="region of interest" description="Disordered" evidence="1">
    <location>
        <begin position="91"/>
        <end position="139"/>
    </location>
</feature>